<dbReference type="OrthoDB" id="7264945at2"/>
<dbReference type="EMBL" id="JH636049">
    <property type="protein sequence ID" value="EID55499.1"/>
    <property type="molecule type" value="Genomic_DNA"/>
</dbReference>
<dbReference type="AlphaFoldDB" id="I0V5U6"/>
<organism evidence="1 2">
    <name type="scientific">Saccharomonospora xinjiangensis XJ-54</name>
    <dbReference type="NCBI Taxonomy" id="882086"/>
    <lineage>
        <taxon>Bacteria</taxon>
        <taxon>Bacillati</taxon>
        <taxon>Actinomycetota</taxon>
        <taxon>Actinomycetes</taxon>
        <taxon>Pseudonocardiales</taxon>
        <taxon>Pseudonocardiaceae</taxon>
        <taxon>Saccharomonospora</taxon>
    </lineage>
</organism>
<gene>
    <name evidence="1" type="ORF">SacxiDRAFT_3294</name>
</gene>
<evidence type="ECO:0000313" key="2">
    <source>
        <dbReference type="Proteomes" id="UP000004691"/>
    </source>
</evidence>
<protein>
    <submittedName>
        <fullName evidence="1">Uncharacterized protein</fullName>
    </submittedName>
</protein>
<reference evidence="1 2" key="1">
    <citation type="submission" date="2012-01" db="EMBL/GenBank/DDBJ databases">
        <title>Improved High-Quality Draft sequence of Saccharomonospora xinjiangensis XJ-54.</title>
        <authorList>
            <consortium name="US DOE Joint Genome Institute"/>
            <person name="Lucas S."/>
            <person name="Han J."/>
            <person name="Lapidus A."/>
            <person name="Cheng J.-F."/>
            <person name="Goodwin L."/>
            <person name="Pitluck S."/>
            <person name="Peters L."/>
            <person name="Mikhailova N."/>
            <person name="Teshima H."/>
            <person name="Detter J.C."/>
            <person name="Han C."/>
            <person name="Tapia R."/>
            <person name="Land M."/>
            <person name="Hauser L."/>
            <person name="Kyrpides N."/>
            <person name="Ivanova N."/>
            <person name="Pagani I."/>
            <person name="Brambilla E.-M."/>
            <person name="Klenk H.-P."/>
            <person name="Woyke T."/>
        </authorList>
    </citation>
    <scope>NUCLEOTIDE SEQUENCE [LARGE SCALE GENOMIC DNA]</scope>
    <source>
        <strain evidence="1 2">XJ-54</strain>
    </source>
</reference>
<proteinExistence type="predicted"/>
<keyword evidence="2" id="KW-1185">Reference proteome</keyword>
<dbReference type="RefSeq" id="WP_006239672.1">
    <property type="nucleotide sequence ID" value="NZ_JH636049.1"/>
</dbReference>
<name>I0V5U6_9PSEU</name>
<evidence type="ECO:0000313" key="1">
    <source>
        <dbReference type="EMBL" id="EID55499.1"/>
    </source>
</evidence>
<dbReference type="eggNOG" id="ENOG5033K9X">
    <property type="taxonomic scope" value="Bacteria"/>
</dbReference>
<dbReference type="HOGENOM" id="CLU_1015213_0_0_11"/>
<accession>I0V5U6</accession>
<sequence length="272" mass="28488">METCDLGTITITGKATPVRSSSVSLPEAVAWFAGERHSHRPRCLSPVLLATSSVLSERLAHAKRQRLKQFVPGLAATSGDGLDRQRSLLAMDWLVRVHTPAWLRLVPSLNLAAACLAEGAPVLRVAEAAELIEAPLAAVRRASWGPWTSAPWHDHGISGADVSAAVSRALSALAADAAVAATLDIAGTFLPACGRMRLAIEQAVLIAACSHPWSSDSTTLDDHIAAVVAPTAHLLEDAVIELFSRLVDATPPADEGWLATHPADAARSAGPV</sequence>
<dbReference type="Proteomes" id="UP000004691">
    <property type="component" value="Unassembled WGS sequence"/>
</dbReference>